<proteinExistence type="predicted"/>
<gene>
    <name evidence="3" type="ORF">SAMN02745823_03212</name>
</gene>
<feature type="transmembrane region" description="Helical" evidence="1">
    <location>
        <begin position="132"/>
        <end position="152"/>
    </location>
</feature>
<dbReference type="GO" id="GO:0004175">
    <property type="term" value="F:endopeptidase activity"/>
    <property type="evidence" value="ECO:0007669"/>
    <property type="project" value="UniProtKB-ARBA"/>
</dbReference>
<keyword evidence="1" id="KW-0472">Membrane</keyword>
<dbReference type="RefSeq" id="WP_073081109.1">
    <property type="nucleotide sequence ID" value="NZ_FQXV01000013.1"/>
</dbReference>
<dbReference type="InterPro" id="IPR052710">
    <property type="entry name" value="CAAX_protease"/>
</dbReference>
<protein>
    <recommendedName>
        <fullName evidence="2">CAAX prenyl protease 2/Lysostaphin resistance protein A-like domain-containing protein</fullName>
    </recommendedName>
</protein>
<feature type="transmembrane region" description="Helical" evidence="1">
    <location>
        <begin position="215"/>
        <end position="234"/>
    </location>
</feature>
<feature type="transmembrane region" description="Helical" evidence="1">
    <location>
        <begin position="15"/>
        <end position="34"/>
    </location>
</feature>
<dbReference type="STRING" id="1123282.SAMN02745823_03212"/>
<dbReference type="PANTHER" id="PTHR36435:SF1">
    <property type="entry name" value="CAAX AMINO TERMINAL PROTEASE FAMILY PROTEIN"/>
    <property type="match status" value="1"/>
</dbReference>
<dbReference type="Pfam" id="PF02517">
    <property type="entry name" value="Rce1-like"/>
    <property type="match status" value="1"/>
</dbReference>
<dbReference type="PANTHER" id="PTHR36435">
    <property type="entry name" value="SLR1288 PROTEIN"/>
    <property type="match status" value="1"/>
</dbReference>
<dbReference type="Proteomes" id="UP000183995">
    <property type="component" value="Unassembled WGS sequence"/>
</dbReference>
<keyword evidence="1" id="KW-1133">Transmembrane helix</keyword>
<feature type="transmembrane region" description="Helical" evidence="1">
    <location>
        <begin position="92"/>
        <end position="112"/>
    </location>
</feature>
<keyword evidence="1" id="KW-0812">Transmembrane</keyword>
<evidence type="ECO:0000256" key="1">
    <source>
        <dbReference type="SAM" id="Phobius"/>
    </source>
</evidence>
<name>A0A1M5Z4E3_9FIRM</name>
<reference evidence="3 4" key="1">
    <citation type="submission" date="2016-11" db="EMBL/GenBank/DDBJ databases">
        <authorList>
            <person name="Jaros S."/>
            <person name="Januszkiewicz K."/>
            <person name="Wedrychowicz H."/>
        </authorList>
    </citation>
    <scope>NUCLEOTIDE SEQUENCE [LARGE SCALE GENOMIC DNA]</scope>
    <source>
        <strain evidence="3 4">DSM 10068</strain>
    </source>
</reference>
<keyword evidence="4" id="KW-1185">Reference proteome</keyword>
<evidence type="ECO:0000313" key="3">
    <source>
        <dbReference type="EMBL" id="SHI19115.1"/>
    </source>
</evidence>
<dbReference type="OrthoDB" id="1853056at2"/>
<feature type="transmembrane region" description="Helical" evidence="1">
    <location>
        <begin position="54"/>
        <end position="72"/>
    </location>
</feature>
<accession>A0A1M5Z4E3</accession>
<dbReference type="AlphaFoldDB" id="A0A1M5Z4E3"/>
<feature type="transmembrane region" description="Helical" evidence="1">
    <location>
        <begin position="164"/>
        <end position="183"/>
    </location>
</feature>
<organism evidence="3 4">
    <name type="scientific">Sporobacter termitidis DSM 10068</name>
    <dbReference type="NCBI Taxonomy" id="1123282"/>
    <lineage>
        <taxon>Bacteria</taxon>
        <taxon>Bacillati</taxon>
        <taxon>Bacillota</taxon>
        <taxon>Clostridia</taxon>
        <taxon>Eubacteriales</taxon>
        <taxon>Oscillospiraceae</taxon>
        <taxon>Sporobacter</taxon>
    </lineage>
</organism>
<sequence>MKTQFKCPMASSERIAGLLYLGVHIFALPWLLTYFYTNVLRHMNVVMTGPDLNLVYYIIGFVFVLIFMFRFLRTSFSDLLDNPLRALQSVVLGYLFNYVAVSAVFFLLSFLLKNVVNPNSQEIINQTKLDPNVIIVVAVLLVPIVEETLFRGALFGTLRSKSRLLAYVVSVALFSVYHLWQYFLGGFDWMLLLYLLQYIPAAIALCWCYERSGSIWAPILLHAAINFISIKVTIG</sequence>
<feature type="transmembrane region" description="Helical" evidence="1">
    <location>
        <begin position="189"/>
        <end position="208"/>
    </location>
</feature>
<dbReference type="EMBL" id="FQXV01000013">
    <property type="protein sequence ID" value="SHI19115.1"/>
    <property type="molecule type" value="Genomic_DNA"/>
</dbReference>
<evidence type="ECO:0000259" key="2">
    <source>
        <dbReference type="Pfam" id="PF02517"/>
    </source>
</evidence>
<evidence type="ECO:0000313" key="4">
    <source>
        <dbReference type="Proteomes" id="UP000183995"/>
    </source>
</evidence>
<feature type="domain" description="CAAX prenyl protease 2/Lysostaphin resistance protein A-like" evidence="2">
    <location>
        <begin position="133"/>
        <end position="228"/>
    </location>
</feature>
<dbReference type="GO" id="GO:0080120">
    <property type="term" value="P:CAAX-box protein maturation"/>
    <property type="evidence" value="ECO:0007669"/>
    <property type="project" value="UniProtKB-ARBA"/>
</dbReference>
<dbReference type="InterPro" id="IPR003675">
    <property type="entry name" value="Rce1/LyrA-like_dom"/>
</dbReference>